<keyword evidence="4" id="KW-1003">Cell membrane</keyword>
<accession>A0ABS1DBN1</accession>
<keyword evidence="7 9" id="KW-1133">Transmembrane helix</keyword>
<evidence type="ECO:0000259" key="10">
    <source>
        <dbReference type="PROSITE" id="PS50156"/>
    </source>
</evidence>
<keyword evidence="6 9" id="KW-0812">Transmembrane</keyword>
<feature type="domain" description="SSD" evidence="10">
    <location>
        <begin position="363"/>
        <end position="497"/>
    </location>
</feature>
<evidence type="ECO:0000256" key="4">
    <source>
        <dbReference type="ARBA" id="ARBA00022475"/>
    </source>
</evidence>
<dbReference type="PRINTS" id="PR00702">
    <property type="entry name" value="ACRIFLAVINRP"/>
</dbReference>
<sequence length="1046" mass="113020">MLSKFFIDRPVFTTVISIVIVLAGLAATRALPVEQYPSIVPPQVVVNATYPGASADTLSQTVAAPLEQEINGVDNMLYMSSTSTDAGSTEITVTFEIGTDPDQATIDVNNRVQSALSSMPEPVRRQGVQVQKRSSNILQVVSLTAPDGDYDTVFISNYALLNVIDELKRVPGVGDARLFGAQDYAMRVWLQPDKLSQYDLTPGQVAEAIREQNRQFAAGSFGSEPTDEDLAFTYRVTTQGRLTTAQQFGEIILRARSDGSMLRLSDVARVELGAQDYGFSATYNGDATVPIGIYLQPGANALATSQRIDDALGEISSRFPQGLSYNIPFDTTEFVEISIKEVGKTFIEALILVVVVIFLFLQKWRAAVIPLVAIPVSLIGTFAGMLALGFSINLLTLFGMVLAIGIVVDDAIIVIENVERVLHDEGLSPRDAAVKAMQEVAGPIVAITLALIAVFLPVAFLGGLTGQLYRQFAVTIAISVFISGVVALTLSPALCALMLKQNEKPPLKPFQWFNRGFAAVTRGYRWTVSFFLRHAVVGVTLFCVLVGGTVYLFERLPSALLPQEDQGYVFVSFSLPPAAALNRTEAARNEINDKILALPEVEEVVSFAGFDLIASAQRTNAGISFVQLSDWSKRSGPGQSSFAVANKIIGLGASVEEAQVIAFNPPPIQGISTTGGFEAYVQSRGGGGIGRLEQVVDRFIAAANQRPELTRVRSNLTTNVPRFRADLDREKAKAQGVPIDRVFDTMQSTFGALYVNDFTLFGRNYQVNLQSESDFRDRPEDLRKVSVASQSGELVPLTSLVDVERRLGADIIERFNAFQGAKILGEPAAGYSSSQALAALEEVAQQTLGNDNTLSWIGQAFQQQQASQAAQLAFIAGIVMVFLILAAQYERWSMPLAVLTIVPFAVFGAALAVLIRGLETDLYFQIGLLVLIGLSAKNSILIVEFAMLERKAGRAPYEAALNAARLRFRPIVMTALAFIMGALPLMFSSGAGAAARQSIGTGIVGGMLAATILAPMFVPMFFMLIETLSLRLRGRRHAAKEEPQNA</sequence>
<dbReference type="SUPFAM" id="SSF82693">
    <property type="entry name" value="Multidrug efflux transporter AcrB pore domain, PN1, PN2, PC1 and PC2 subdomains"/>
    <property type="match status" value="4"/>
</dbReference>
<feature type="transmembrane region" description="Helical" evidence="9">
    <location>
        <begin position="922"/>
        <end position="947"/>
    </location>
</feature>
<dbReference type="Gene3D" id="3.30.70.1440">
    <property type="entry name" value="Multidrug efflux transporter AcrB pore domain"/>
    <property type="match status" value="1"/>
</dbReference>
<dbReference type="Gene3D" id="3.30.70.1320">
    <property type="entry name" value="Multidrug efflux transporter AcrB pore domain like"/>
    <property type="match status" value="1"/>
</dbReference>
<protein>
    <recommendedName>
        <fullName evidence="9">Efflux pump membrane transporter</fullName>
    </recommendedName>
</protein>
<dbReference type="InterPro" id="IPR004764">
    <property type="entry name" value="MdtF-like"/>
</dbReference>
<dbReference type="InterPro" id="IPR027463">
    <property type="entry name" value="AcrB_DN_DC_subdom"/>
</dbReference>
<name>A0ABS1DBN1_9PROT</name>
<keyword evidence="3 9" id="KW-0813">Transport</keyword>
<evidence type="ECO:0000256" key="7">
    <source>
        <dbReference type="ARBA" id="ARBA00022989"/>
    </source>
</evidence>
<feature type="transmembrane region" description="Helical" evidence="9">
    <location>
        <begin position="531"/>
        <end position="553"/>
    </location>
</feature>
<dbReference type="NCBIfam" id="TIGR00915">
    <property type="entry name" value="2A0602"/>
    <property type="match status" value="1"/>
</dbReference>
<organism evidence="11 12">
    <name type="scientific">Rhodovibrio sodomensis</name>
    <dbReference type="NCBI Taxonomy" id="1088"/>
    <lineage>
        <taxon>Bacteria</taxon>
        <taxon>Pseudomonadati</taxon>
        <taxon>Pseudomonadota</taxon>
        <taxon>Alphaproteobacteria</taxon>
        <taxon>Rhodospirillales</taxon>
        <taxon>Rhodovibrionaceae</taxon>
        <taxon>Rhodovibrio</taxon>
    </lineage>
</organism>
<dbReference type="InterPro" id="IPR001036">
    <property type="entry name" value="Acrflvin-R"/>
</dbReference>
<comment type="caution">
    <text evidence="9">Lacks conserved residue(s) required for the propagation of feature annotation.</text>
</comment>
<evidence type="ECO:0000256" key="6">
    <source>
        <dbReference type="ARBA" id="ARBA00022692"/>
    </source>
</evidence>
<feature type="transmembrane region" description="Helical" evidence="9">
    <location>
        <begin position="999"/>
        <end position="1025"/>
    </location>
</feature>
<evidence type="ECO:0000313" key="11">
    <source>
        <dbReference type="EMBL" id="MBK1667118.1"/>
    </source>
</evidence>
<evidence type="ECO:0000313" key="12">
    <source>
        <dbReference type="Proteomes" id="UP001296873"/>
    </source>
</evidence>
<evidence type="ECO:0000256" key="8">
    <source>
        <dbReference type="ARBA" id="ARBA00023136"/>
    </source>
</evidence>
<evidence type="ECO:0000256" key="9">
    <source>
        <dbReference type="RuleBase" id="RU364070"/>
    </source>
</evidence>
<dbReference type="Gene3D" id="1.20.1640.10">
    <property type="entry name" value="Multidrug efflux transporter AcrB transmembrane domain"/>
    <property type="match status" value="2"/>
</dbReference>
<dbReference type="Gene3D" id="3.30.2090.10">
    <property type="entry name" value="Multidrug efflux transporter AcrB TolC docking domain, DN and DC subdomains"/>
    <property type="match status" value="2"/>
</dbReference>
<comment type="subcellular location">
    <subcellularLocation>
        <location evidence="1 9">Cell inner membrane</location>
        <topology evidence="1 9">Multi-pass membrane protein</topology>
    </subcellularLocation>
</comment>
<evidence type="ECO:0000256" key="1">
    <source>
        <dbReference type="ARBA" id="ARBA00004429"/>
    </source>
</evidence>
<comment type="similarity">
    <text evidence="2 9">Belongs to the resistance-nodulation-cell division (RND) (TC 2.A.6) family.</text>
</comment>
<feature type="transmembrane region" description="Helical" evidence="9">
    <location>
        <begin position="394"/>
        <end position="415"/>
    </location>
</feature>
<feature type="transmembrane region" description="Helical" evidence="9">
    <location>
        <begin position="896"/>
        <end position="916"/>
    </location>
</feature>
<dbReference type="PANTHER" id="PTHR32063">
    <property type="match status" value="1"/>
</dbReference>
<dbReference type="PANTHER" id="PTHR32063:SF13">
    <property type="entry name" value="MULTIDRUG EFFLUX PUMP SUBUNIT ACRB-RELATED"/>
    <property type="match status" value="1"/>
</dbReference>
<feature type="transmembrane region" description="Helical" evidence="9">
    <location>
        <begin position="472"/>
        <end position="499"/>
    </location>
</feature>
<keyword evidence="12" id="KW-1185">Reference proteome</keyword>
<feature type="transmembrane region" description="Helical" evidence="9">
    <location>
        <begin position="440"/>
        <end position="460"/>
    </location>
</feature>
<keyword evidence="8 9" id="KW-0472">Membrane</keyword>
<reference evidence="11 12" key="1">
    <citation type="journal article" date="2020" name="Microorganisms">
        <title>Osmotic Adaptation and Compatible Solute Biosynthesis of Phototrophic Bacteria as Revealed from Genome Analyses.</title>
        <authorList>
            <person name="Imhoff J.F."/>
            <person name="Rahn T."/>
            <person name="Kunzel S."/>
            <person name="Keller A."/>
            <person name="Neulinger S.C."/>
        </authorList>
    </citation>
    <scope>NUCLEOTIDE SEQUENCE [LARGE SCALE GENOMIC DNA]</scope>
    <source>
        <strain evidence="11 12">DSM 9895</strain>
    </source>
</reference>
<dbReference type="InterPro" id="IPR000731">
    <property type="entry name" value="SSD"/>
</dbReference>
<dbReference type="NCBIfam" id="NF000282">
    <property type="entry name" value="RND_permease_1"/>
    <property type="match status" value="1"/>
</dbReference>
<feature type="transmembrane region" description="Helical" evidence="9">
    <location>
        <begin position="869"/>
        <end position="889"/>
    </location>
</feature>
<dbReference type="SUPFAM" id="SSF82714">
    <property type="entry name" value="Multidrug efflux transporter AcrB TolC docking domain, DN and DC subdomains"/>
    <property type="match status" value="2"/>
</dbReference>
<dbReference type="SUPFAM" id="SSF82866">
    <property type="entry name" value="Multidrug efflux transporter AcrB transmembrane domain"/>
    <property type="match status" value="2"/>
</dbReference>
<dbReference type="EMBL" id="NRRL01000004">
    <property type="protein sequence ID" value="MBK1667118.1"/>
    <property type="molecule type" value="Genomic_DNA"/>
</dbReference>
<evidence type="ECO:0000256" key="3">
    <source>
        <dbReference type="ARBA" id="ARBA00022448"/>
    </source>
</evidence>
<evidence type="ECO:0000256" key="5">
    <source>
        <dbReference type="ARBA" id="ARBA00022519"/>
    </source>
</evidence>
<dbReference type="Proteomes" id="UP001296873">
    <property type="component" value="Unassembled WGS sequence"/>
</dbReference>
<proteinExistence type="inferred from homology"/>
<feature type="transmembrane region" description="Helical" evidence="9">
    <location>
        <begin position="342"/>
        <end position="361"/>
    </location>
</feature>
<comment type="caution">
    <text evidence="11">The sequence shown here is derived from an EMBL/GenBank/DDBJ whole genome shotgun (WGS) entry which is preliminary data.</text>
</comment>
<evidence type="ECO:0000256" key="2">
    <source>
        <dbReference type="ARBA" id="ARBA00010942"/>
    </source>
</evidence>
<dbReference type="Gene3D" id="3.30.70.1430">
    <property type="entry name" value="Multidrug efflux transporter AcrB pore domain"/>
    <property type="match status" value="2"/>
</dbReference>
<gene>
    <name evidence="11" type="ORF">CKO28_03545</name>
</gene>
<dbReference type="PROSITE" id="PS50156">
    <property type="entry name" value="SSD"/>
    <property type="match status" value="1"/>
</dbReference>
<keyword evidence="5 9" id="KW-0997">Cell inner membrane</keyword>
<dbReference type="Pfam" id="PF00873">
    <property type="entry name" value="ACR_tran"/>
    <property type="match status" value="1"/>
</dbReference>
<feature type="transmembrane region" description="Helical" evidence="9">
    <location>
        <begin position="968"/>
        <end position="987"/>
    </location>
</feature>
<dbReference type="RefSeq" id="WP_200339180.1">
    <property type="nucleotide sequence ID" value="NZ_NRRL01000004.1"/>
</dbReference>
<feature type="transmembrane region" description="Helical" evidence="9">
    <location>
        <begin position="368"/>
        <end position="388"/>
    </location>
</feature>